<reference evidence="2 3" key="1">
    <citation type="journal article" date="2020" name="Mol. Plant">
        <title>The Chromosome-Based Rubber Tree Genome Provides New Insights into Spurge Genome Evolution and Rubber Biosynthesis.</title>
        <authorList>
            <person name="Liu J."/>
            <person name="Shi C."/>
            <person name="Shi C.C."/>
            <person name="Li W."/>
            <person name="Zhang Q.J."/>
            <person name="Zhang Y."/>
            <person name="Li K."/>
            <person name="Lu H.F."/>
            <person name="Shi C."/>
            <person name="Zhu S.T."/>
            <person name="Xiao Z.Y."/>
            <person name="Nan H."/>
            <person name="Yue Y."/>
            <person name="Zhu X.G."/>
            <person name="Wu Y."/>
            <person name="Hong X.N."/>
            <person name="Fan G.Y."/>
            <person name="Tong Y."/>
            <person name="Zhang D."/>
            <person name="Mao C.L."/>
            <person name="Liu Y.L."/>
            <person name="Hao S.J."/>
            <person name="Liu W.Q."/>
            <person name="Lv M.Q."/>
            <person name="Zhang H.B."/>
            <person name="Liu Y."/>
            <person name="Hu-Tang G.R."/>
            <person name="Wang J.P."/>
            <person name="Wang J.H."/>
            <person name="Sun Y.H."/>
            <person name="Ni S.B."/>
            <person name="Chen W.B."/>
            <person name="Zhang X.C."/>
            <person name="Jiao Y.N."/>
            <person name="Eichler E.E."/>
            <person name="Li G.H."/>
            <person name="Liu X."/>
            <person name="Gao L.Z."/>
        </authorList>
    </citation>
    <scope>NUCLEOTIDE SEQUENCE [LARGE SCALE GENOMIC DNA]</scope>
    <source>
        <strain evidence="3">cv. GT1</strain>
        <tissue evidence="2">Leaf</tissue>
    </source>
</reference>
<evidence type="ECO:0000313" key="2">
    <source>
        <dbReference type="EMBL" id="KAF2314170.1"/>
    </source>
</evidence>
<feature type="region of interest" description="Disordered" evidence="1">
    <location>
        <begin position="1"/>
        <end position="70"/>
    </location>
</feature>
<protein>
    <submittedName>
        <fullName evidence="2">Uncharacterized protein</fullName>
    </submittedName>
</protein>
<organism evidence="2 3">
    <name type="scientific">Hevea brasiliensis</name>
    <name type="common">Para rubber tree</name>
    <name type="synonym">Siphonia brasiliensis</name>
    <dbReference type="NCBI Taxonomy" id="3981"/>
    <lineage>
        <taxon>Eukaryota</taxon>
        <taxon>Viridiplantae</taxon>
        <taxon>Streptophyta</taxon>
        <taxon>Embryophyta</taxon>
        <taxon>Tracheophyta</taxon>
        <taxon>Spermatophyta</taxon>
        <taxon>Magnoliopsida</taxon>
        <taxon>eudicotyledons</taxon>
        <taxon>Gunneridae</taxon>
        <taxon>Pentapetalae</taxon>
        <taxon>rosids</taxon>
        <taxon>fabids</taxon>
        <taxon>Malpighiales</taxon>
        <taxon>Euphorbiaceae</taxon>
        <taxon>Crotonoideae</taxon>
        <taxon>Micrandreae</taxon>
        <taxon>Hevea</taxon>
    </lineage>
</organism>
<name>A0A6A6MKA5_HEVBR</name>
<feature type="region of interest" description="Disordered" evidence="1">
    <location>
        <begin position="88"/>
        <end position="114"/>
    </location>
</feature>
<evidence type="ECO:0000313" key="3">
    <source>
        <dbReference type="Proteomes" id="UP000467840"/>
    </source>
</evidence>
<feature type="compositionally biased region" description="Gly residues" evidence="1">
    <location>
        <begin position="92"/>
        <end position="103"/>
    </location>
</feature>
<evidence type="ECO:0000256" key="1">
    <source>
        <dbReference type="SAM" id="MobiDB-lite"/>
    </source>
</evidence>
<keyword evidence="3" id="KW-1185">Reference proteome</keyword>
<accession>A0A6A6MKA5</accession>
<proteinExistence type="predicted"/>
<sequence length="114" mass="11983">MASGDWSGTSSPSLRDLRAKSASGVRISSQGAHPRSIQFLRRHSSSFAPSLGPNVWTKVSSTGNSSELKHFGGVEAVVEEDDIVWEEKDGKCSGGDGGNGGYGNDSIYSKHGNL</sequence>
<dbReference type="AlphaFoldDB" id="A0A6A6MKA5"/>
<feature type="compositionally biased region" description="Polar residues" evidence="1">
    <location>
        <begin position="1"/>
        <end position="13"/>
    </location>
</feature>
<dbReference type="EMBL" id="JAAGAX010000005">
    <property type="protein sequence ID" value="KAF2314170.1"/>
    <property type="molecule type" value="Genomic_DNA"/>
</dbReference>
<dbReference type="Proteomes" id="UP000467840">
    <property type="component" value="Chromosome 15"/>
</dbReference>
<gene>
    <name evidence="2" type="ORF">GH714_023850</name>
</gene>
<feature type="compositionally biased region" description="Polar residues" evidence="1">
    <location>
        <begin position="57"/>
        <end position="66"/>
    </location>
</feature>
<comment type="caution">
    <text evidence="2">The sequence shown here is derived from an EMBL/GenBank/DDBJ whole genome shotgun (WGS) entry which is preliminary data.</text>
</comment>